<dbReference type="InterPro" id="IPR017918">
    <property type="entry name" value="N-reg_PII_CS"/>
</dbReference>
<keyword evidence="3" id="KW-1185">Reference proteome</keyword>
<dbReference type="Proteomes" id="UP000001933">
    <property type="component" value="Chromosome"/>
</dbReference>
<dbReference type="SUPFAM" id="SSF54913">
    <property type="entry name" value="GlnB-like"/>
    <property type="match status" value="1"/>
</dbReference>
<reference evidence="2 3" key="1">
    <citation type="journal article" date="2007" name="Proc. Natl. Acad. Sci. U.S.A.">
        <title>The genome of Syntrophus aciditrophicus: life at the thermodynamic limit of microbial growth.</title>
        <authorList>
            <person name="McInerney M.J."/>
            <person name="Rohlin L."/>
            <person name="Mouttaki H."/>
            <person name="Kim U."/>
            <person name="Krupp R.S."/>
            <person name="Rios-Hernandez L."/>
            <person name="Sieber J."/>
            <person name="Struchtemeyer C.G."/>
            <person name="Bhattacharyya A."/>
            <person name="Campbell J.W."/>
            <person name="Gunsalus R.P."/>
        </authorList>
    </citation>
    <scope>NUCLEOTIDE SEQUENCE [LARGE SCALE GENOMIC DNA]</scope>
    <source>
        <strain evidence="2 3">SB</strain>
    </source>
</reference>
<dbReference type="PROSITE" id="PS51343">
    <property type="entry name" value="PII_GLNB_DOM"/>
    <property type="match status" value="1"/>
</dbReference>
<evidence type="ECO:0000313" key="3">
    <source>
        <dbReference type="Proteomes" id="UP000001933"/>
    </source>
</evidence>
<dbReference type="STRING" id="56780.SYN_02212"/>
<sequence length="128" mass="14142">MRIGLHGRRLERRNIMKLIVAIIQPHKLGEVKEALEAVDVNLMTVSNVLGQGRQKGHTEIYRGTREAGGLLRKVRLDIAVNEDFVERTIEAIVRGAHTGEIGDGKIFVLDLKECVRIGTGEHGSRAIG</sequence>
<dbReference type="SMART" id="SM00938">
    <property type="entry name" value="P-II"/>
    <property type="match status" value="1"/>
</dbReference>
<dbReference type="InterPro" id="IPR002187">
    <property type="entry name" value="N-reg_PII"/>
</dbReference>
<dbReference type="AlphaFoldDB" id="Q2LYG1"/>
<organism evidence="2 3">
    <name type="scientific">Syntrophus aciditrophicus (strain SB)</name>
    <dbReference type="NCBI Taxonomy" id="56780"/>
    <lineage>
        <taxon>Bacteria</taxon>
        <taxon>Pseudomonadati</taxon>
        <taxon>Thermodesulfobacteriota</taxon>
        <taxon>Syntrophia</taxon>
        <taxon>Syntrophales</taxon>
        <taxon>Syntrophaceae</taxon>
        <taxon>Syntrophus</taxon>
    </lineage>
</organism>
<dbReference type="PANTHER" id="PTHR30115">
    <property type="entry name" value="NITROGEN REGULATORY PROTEIN P-II"/>
    <property type="match status" value="1"/>
</dbReference>
<protein>
    <submittedName>
        <fullName evidence="2">Nitrogen regulatory protein PII</fullName>
    </submittedName>
</protein>
<dbReference type="InParanoid" id="Q2LYG1"/>
<dbReference type="Gene3D" id="3.30.70.120">
    <property type="match status" value="1"/>
</dbReference>
<comment type="similarity">
    <text evidence="1">Belongs to the P(II) protein family.</text>
</comment>
<evidence type="ECO:0000256" key="1">
    <source>
        <dbReference type="RuleBase" id="RU003936"/>
    </source>
</evidence>
<name>Q2LYG1_SYNAS</name>
<dbReference type="InterPro" id="IPR011322">
    <property type="entry name" value="N-reg_PII-like_a/b"/>
</dbReference>
<dbReference type="eggNOG" id="COG0347">
    <property type="taxonomic scope" value="Bacteria"/>
</dbReference>
<dbReference type="Pfam" id="PF00543">
    <property type="entry name" value="P-II"/>
    <property type="match status" value="1"/>
</dbReference>
<evidence type="ECO:0000313" key="2">
    <source>
        <dbReference type="EMBL" id="ABC75995.1"/>
    </source>
</evidence>
<proteinExistence type="inferred from homology"/>
<dbReference type="GO" id="GO:0006808">
    <property type="term" value="P:regulation of nitrogen utilization"/>
    <property type="evidence" value="ECO:0007669"/>
    <property type="project" value="InterPro"/>
</dbReference>
<dbReference type="KEGG" id="sat:SYN_02212"/>
<dbReference type="PROSITE" id="PS00638">
    <property type="entry name" value="PII_GLNB_CTER"/>
    <property type="match status" value="1"/>
</dbReference>
<dbReference type="HOGENOM" id="CLU_082268_0_0_7"/>
<gene>
    <name evidence="2" type="ORF">SYN_02212</name>
</gene>
<dbReference type="GO" id="GO:0005829">
    <property type="term" value="C:cytosol"/>
    <property type="evidence" value="ECO:0007669"/>
    <property type="project" value="TreeGrafter"/>
</dbReference>
<dbReference type="PANTHER" id="PTHR30115:SF18">
    <property type="entry name" value="NITROGEN REGULATORY PROTEIN P-II"/>
    <property type="match status" value="1"/>
</dbReference>
<dbReference type="GO" id="GO:0005524">
    <property type="term" value="F:ATP binding"/>
    <property type="evidence" value="ECO:0007669"/>
    <property type="project" value="TreeGrafter"/>
</dbReference>
<dbReference type="InterPro" id="IPR015867">
    <property type="entry name" value="N-reg_PII/ATP_PRibTrfase_C"/>
</dbReference>
<dbReference type="EMBL" id="CP000252">
    <property type="protein sequence ID" value="ABC75995.1"/>
    <property type="molecule type" value="Genomic_DNA"/>
</dbReference>
<dbReference type="PRINTS" id="PR00340">
    <property type="entry name" value="PIIGLNB"/>
</dbReference>
<accession>Q2LYG1</accession>
<dbReference type="FunCoup" id="Q2LYG1">
    <property type="interactions" value="484"/>
</dbReference>
<dbReference type="GO" id="GO:0030234">
    <property type="term" value="F:enzyme regulator activity"/>
    <property type="evidence" value="ECO:0007669"/>
    <property type="project" value="InterPro"/>
</dbReference>